<keyword evidence="1 7" id="KW-0637">Prenyltransferase</keyword>
<feature type="binding site" evidence="7">
    <location>
        <begin position="100"/>
        <end position="103"/>
    </location>
    <ligand>
        <name>FMN</name>
        <dbReference type="ChEBI" id="CHEBI:58210"/>
    </ligand>
</feature>
<dbReference type="NCBIfam" id="NF004685">
    <property type="entry name" value="PRK06029.1"/>
    <property type="match status" value="1"/>
</dbReference>
<evidence type="ECO:0000256" key="5">
    <source>
        <dbReference type="ARBA" id="ARBA00050612"/>
    </source>
</evidence>
<dbReference type="EMBL" id="DSUH01000293">
    <property type="protein sequence ID" value="HGU33701.1"/>
    <property type="molecule type" value="Genomic_DNA"/>
</dbReference>
<accession>A0A7C4RTG1</accession>
<dbReference type="NCBIfam" id="TIGR00421">
    <property type="entry name" value="ubiX_pad"/>
    <property type="match status" value="1"/>
</dbReference>
<feature type="binding site" evidence="7">
    <location>
        <begin position="11"/>
        <end position="13"/>
    </location>
    <ligand>
        <name>FMN</name>
        <dbReference type="ChEBI" id="CHEBI:58210"/>
    </ligand>
</feature>
<organism evidence="9">
    <name type="scientific">Desulfatirhabdium butyrativorans</name>
    <dbReference type="NCBI Taxonomy" id="340467"/>
    <lineage>
        <taxon>Bacteria</taxon>
        <taxon>Pseudomonadati</taxon>
        <taxon>Thermodesulfobacteriota</taxon>
        <taxon>Desulfobacteria</taxon>
        <taxon>Desulfobacterales</taxon>
        <taxon>Desulfatirhabdiaceae</taxon>
        <taxon>Desulfatirhabdium</taxon>
    </lineage>
</organism>
<dbReference type="AlphaFoldDB" id="A0A7C4RTG1"/>
<feature type="domain" description="Flavoprotein" evidence="8">
    <location>
        <begin position="4"/>
        <end position="186"/>
    </location>
</feature>
<proteinExistence type="inferred from homology"/>
<evidence type="ECO:0000256" key="3">
    <source>
        <dbReference type="ARBA" id="ARBA00022643"/>
    </source>
</evidence>
<evidence type="ECO:0000256" key="1">
    <source>
        <dbReference type="ARBA" id="ARBA00022602"/>
    </source>
</evidence>
<keyword evidence="4 7" id="KW-0808">Transferase</keyword>
<feature type="binding site" evidence="7">
    <location>
        <position position="165"/>
    </location>
    <ligand>
        <name>dimethylallyl phosphate</name>
        <dbReference type="ChEBI" id="CHEBI:88052"/>
    </ligand>
</feature>
<protein>
    <recommendedName>
        <fullName evidence="7">Flavin prenyltransferase UbiX</fullName>
        <ecNumber evidence="7">2.5.1.129</ecNumber>
    </recommendedName>
</protein>
<sequence length="206" mass="22588">MAQRIVIGICGASGVIYGIRLIRELLNHPMEIHVIVSNAGRQVIAHELQTGAPVTDIVHKRYPGEVHPDAVLIEHGISSFFEAPASGSFRHDGMAVVPCSMKTAAAIACGYAENLIHRAADICLKERRKLVIVPRETPLGVIHLQNLLRLAEAGAVILPPAPGFYRHPRTIDDMIDFVVARILDQFHIPQTLVQEWESDHAATPTL</sequence>
<feature type="binding site" evidence="7">
    <location>
        <position position="181"/>
    </location>
    <ligand>
        <name>dimethylallyl phosphate</name>
        <dbReference type="ChEBI" id="CHEBI:88052"/>
    </ligand>
</feature>
<gene>
    <name evidence="7" type="primary">ubiX</name>
    <name evidence="9" type="ORF">ENS29_12740</name>
</gene>
<dbReference type="GO" id="GO:0106141">
    <property type="term" value="F:flavin prenyltransferase activity"/>
    <property type="evidence" value="ECO:0007669"/>
    <property type="project" value="UniProtKB-EC"/>
</dbReference>
<feature type="binding site" evidence="7">
    <location>
        <position position="135"/>
    </location>
    <ligand>
        <name>FMN</name>
        <dbReference type="ChEBI" id="CHEBI:58210"/>
    </ligand>
</feature>
<dbReference type="Pfam" id="PF02441">
    <property type="entry name" value="Flavoprotein"/>
    <property type="match status" value="1"/>
</dbReference>
<keyword evidence="3 7" id="KW-0288">FMN</keyword>
<dbReference type="PANTHER" id="PTHR43374">
    <property type="entry name" value="FLAVIN PRENYLTRANSFERASE"/>
    <property type="match status" value="1"/>
</dbReference>
<dbReference type="FunFam" id="3.40.50.1950:FF:000001">
    <property type="entry name" value="Flavin prenyltransferase UbiX"/>
    <property type="match status" value="1"/>
</dbReference>
<dbReference type="InterPro" id="IPR003382">
    <property type="entry name" value="Flavoprotein"/>
</dbReference>
<dbReference type="Gene3D" id="3.40.50.1950">
    <property type="entry name" value="Flavin prenyltransferase-like"/>
    <property type="match status" value="1"/>
</dbReference>
<dbReference type="InterPro" id="IPR036551">
    <property type="entry name" value="Flavin_trans-like"/>
</dbReference>
<evidence type="ECO:0000256" key="7">
    <source>
        <dbReference type="HAMAP-Rule" id="MF_01984"/>
    </source>
</evidence>
<keyword evidence="2 7" id="KW-0285">Flavoprotein</keyword>
<dbReference type="InterPro" id="IPR004507">
    <property type="entry name" value="UbiX-like"/>
</dbReference>
<comment type="similarity">
    <text evidence="6 7">Belongs to the UbiX/PAD1 family.</text>
</comment>
<feature type="binding site" evidence="7">
    <location>
        <position position="37"/>
    </location>
    <ligand>
        <name>FMN</name>
        <dbReference type="ChEBI" id="CHEBI:58210"/>
    </ligand>
</feature>
<comment type="function">
    <text evidence="7">Flavin prenyltransferase that catalyzes the synthesis of the prenylated FMN cofactor (prenyl-FMN) for 4-hydroxy-3-polyprenylbenzoic acid decarboxylase UbiD. The prenyltransferase is metal-independent and links a dimethylallyl moiety from dimethylallyl monophosphate (DMAP) to the flavin N5 and C6 atoms of FMN.</text>
</comment>
<dbReference type="EC" id="2.5.1.129" evidence="7"/>
<comment type="catalytic activity">
    <reaction evidence="5 7">
        <text>dimethylallyl phosphate + FMNH2 = prenylated FMNH2 + phosphate</text>
        <dbReference type="Rhea" id="RHEA:37743"/>
        <dbReference type="ChEBI" id="CHEBI:43474"/>
        <dbReference type="ChEBI" id="CHEBI:57618"/>
        <dbReference type="ChEBI" id="CHEBI:87467"/>
        <dbReference type="ChEBI" id="CHEBI:88052"/>
        <dbReference type="EC" id="2.5.1.129"/>
    </reaction>
</comment>
<reference evidence="9" key="1">
    <citation type="journal article" date="2020" name="mSystems">
        <title>Genome- and Community-Level Interaction Insights into Carbon Utilization and Element Cycling Functions of Hydrothermarchaeota in Hydrothermal Sediment.</title>
        <authorList>
            <person name="Zhou Z."/>
            <person name="Liu Y."/>
            <person name="Xu W."/>
            <person name="Pan J."/>
            <person name="Luo Z.H."/>
            <person name="Li M."/>
        </authorList>
    </citation>
    <scope>NUCLEOTIDE SEQUENCE [LARGE SCALE GENOMIC DNA]</scope>
    <source>
        <strain evidence="9">SpSt-477</strain>
    </source>
</reference>
<evidence type="ECO:0000256" key="4">
    <source>
        <dbReference type="ARBA" id="ARBA00022679"/>
    </source>
</evidence>
<comment type="caution">
    <text evidence="7">Lacks conserved residue(s) required for the propagation of feature annotation.</text>
</comment>
<dbReference type="GO" id="GO:0016831">
    <property type="term" value="F:carboxy-lyase activity"/>
    <property type="evidence" value="ECO:0007669"/>
    <property type="project" value="TreeGrafter"/>
</dbReference>
<evidence type="ECO:0000256" key="6">
    <source>
        <dbReference type="ARBA" id="ARBA00060793"/>
    </source>
</evidence>
<evidence type="ECO:0000313" key="9">
    <source>
        <dbReference type="EMBL" id="HGU33701.1"/>
    </source>
</evidence>
<comment type="caution">
    <text evidence="9">The sequence shown here is derived from an EMBL/GenBank/DDBJ whole genome shotgun (WGS) entry which is preliminary data.</text>
</comment>
<dbReference type="PANTHER" id="PTHR43374:SF1">
    <property type="entry name" value="FLAVIN PRENYLTRANSFERASE PAD1, MITOCHONDRIAL"/>
    <property type="match status" value="1"/>
</dbReference>
<name>A0A7C4RTG1_9BACT</name>
<evidence type="ECO:0000256" key="2">
    <source>
        <dbReference type="ARBA" id="ARBA00022630"/>
    </source>
</evidence>
<dbReference type="SUPFAM" id="SSF52507">
    <property type="entry name" value="Homo-oligomeric flavin-containing Cys decarboxylases, HFCD"/>
    <property type="match status" value="1"/>
</dbReference>
<evidence type="ECO:0000259" key="8">
    <source>
        <dbReference type="Pfam" id="PF02441"/>
    </source>
</evidence>
<dbReference type="HAMAP" id="MF_01984">
    <property type="entry name" value="ubiX_pad"/>
    <property type="match status" value="1"/>
</dbReference>